<evidence type="ECO:0000256" key="9">
    <source>
        <dbReference type="ARBA" id="ARBA00023159"/>
    </source>
</evidence>
<dbReference type="Gene3D" id="3.40.10.10">
    <property type="entry name" value="DNA Methylphosphotriester Repair Domain"/>
    <property type="match status" value="1"/>
</dbReference>
<dbReference type="Pfam" id="PF12833">
    <property type="entry name" value="HTH_18"/>
    <property type="match status" value="1"/>
</dbReference>
<dbReference type="PRINTS" id="PR00032">
    <property type="entry name" value="HTHARAC"/>
</dbReference>
<sequence>MKKYLLTQKRWNAIITNDNRLDGNFYYGVTSTKIFCKPSCSSKSPKKDNVVIFKTVSEAMKLGFRPCKRCHPTGIKVSNDEWIIQIESYLKKNFKRKLTLNIIAEDCHSSPYYLQRTFKKMVNKTPLTYLSEIRLNYAKNLLKDTELTINNISLQSGFSSDTYFMTFFKKETGITPSEFRSKVKGDIYG</sequence>
<accession>A0A0R1JBT1</accession>
<evidence type="ECO:0000256" key="3">
    <source>
        <dbReference type="ARBA" id="ARBA00022679"/>
    </source>
</evidence>
<evidence type="ECO:0000256" key="7">
    <source>
        <dbReference type="ARBA" id="ARBA00023015"/>
    </source>
</evidence>
<feature type="domain" description="HTH araC/xylS-type" evidence="12">
    <location>
        <begin position="84"/>
        <end position="182"/>
    </location>
</feature>
<dbReference type="InterPro" id="IPR004026">
    <property type="entry name" value="Ada_DNA_repair_Zn-bd"/>
</dbReference>
<keyword evidence="10" id="KW-0804">Transcription</keyword>
<evidence type="ECO:0000256" key="11">
    <source>
        <dbReference type="ARBA" id="ARBA00023204"/>
    </source>
</evidence>
<evidence type="ECO:0000256" key="6">
    <source>
        <dbReference type="ARBA" id="ARBA00022833"/>
    </source>
</evidence>
<dbReference type="PROSITE" id="PS00041">
    <property type="entry name" value="HTH_ARAC_FAMILY_1"/>
    <property type="match status" value="1"/>
</dbReference>
<evidence type="ECO:0000313" key="13">
    <source>
        <dbReference type="EMBL" id="KRK65530.1"/>
    </source>
</evidence>
<dbReference type="PANTHER" id="PTHR43280:SF28">
    <property type="entry name" value="HTH-TYPE TRANSCRIPTIONAL ACTIVATOR RHAS"/>
    <property type="match status" value="1"/>
</dbReference>
<dbReference type="InterPro" id="IPR018060">
    <property type="entry name" value="HTH_AraC"/>
</dbReference>
<organism evidence="13 14">
    <name type="scientific">Companilactobacillus tucceti DSM 20183</name>
    <dbReference type="NCBI Taxonomy" id="1423811"/>
    <lineage>
        <taxon>Bacteria</taxon>
        <taxon>Bacillati</taxon>
        <taxon>Bacillota</taxon>
        <taxon>Bacilli</taxon>
        <taxon>Lactobacillales</taxon>
        <taxon>Lactobacillaceae</taxon>
        <taxon>Companilactobacillus</taxon>
    </lineage>
</organism>
<gene>
    <name evidence="13" type="ORF">FC72_GL001000</name>
</gene>
<keyword evidence="14" id="KW-1185">Reference proteome</keyword>
<keyword evidence="2" id="KW-0489">Methyltransferase</keyword>
<evidence type="ECO:0000313" key="14">
    <source>
        <dbReference type="Proteomes" id="UP000050929"/>
    </source>
</evidence>
<comment type="cofactor">
    <cofactor evidence="1">
        <name>Zn(2+)</name>
        <dbReference type="ChEBI" id="CHEBI:29105"/>
    </cofactor>
</comment>
<keyword evidence="6" id="KW-0862">Zinc</keyword>
<dbReference type="GO" id="GO:0008168">
    <property type="term" value="F:methyltransferase activity"/>
    <property type="evidence" value="ECO:0007669"/>
    <property type="project" value="UniProtKB-KW"/>
</dbReference>
<protein>
    <submittedName>
        <fullName evidence="13">Putative ada regulatory protein</fullName>
    </submittedName>
</protein>
<keyword evidence="4" id="KW-0479">Metal-binding</keyword>
<evidence type="ECO:0000256" key="5">
    <source>
        <dbReference type="ARBA" id="ARBA00022763"/>
    </source>
</evidence>
<evidence type="ECO:0000256" key="8">
    <source>
        <dbReference type="ARBA" id="ARBA00023125"/>
    </source>
</evidence>
<keyword evidence="9" id="KW-0010">Activator</keyword>
<dbReference type="GO" id="GO:0006281">
    <property type="term" value="P:DNA repair"/>
    <property type="evidence" value="ECO:0007669"/>
    <property type="project" value="UniProtKB-KW"/>
</dbReference>
<dbReference type="OrthoDB" id="9802228at2"/>
<dbReference type="InterPro" id="IPR016220">
    <property type="entry name" value="Me-P-triester_DNA_alkyl-Trfase"/>
</dbReference>
<dbReference type="InterPro" id="IPR018062">
    <property type="entry name" value="HTH_AraC-typ_CS"/>
</dbReference>
<dbReference type="RefSeq" id="WP_057764205.1">
    <property type="nucleotide sequence ID" value="NZ_AZDG01000002.1"/>
</dbReference>
<evidence type="ECO:0000256" key="10">
    <source>
        <dbReference type="ARBA" id="ARBA00023163"/>
    </source>
</evidence>
<dbReference type="SUPFAM" id="SSF46689">
    <property type="entry name" value="Homeodomain-like"/>
    <property type="match status" value="2"/>
</dbReference>
<keyword evidence="5" id="KW-0227">DNA damage</keyword>
<dbReference type="PROSITE" id="PS01124">
    <property type="entry name" value="HTH_ARAC_FAMILY_2"/>
    <property type="match status" value="1"/>
</dbReference>
<dbReference type="PANTHER" id="PTHR43280">
    <property type="entry name" value="ARAC-FAMILY TRANSCRIPTIONAL REGULATOR"/>
    <property type="match status" value="1"/>
</dbReference>
<evidence type="ECO:0000259" key="12">
    <source>
        <dbReference type="PROSITE" id="PS01124"/>
    </source>
</evidence>
<dbReference type="PATRIC" id="fig|1423811.3.peg.1012"/>
<dbReference type="GO" id="GO:0003700">
    <property type="term" value="F:DNA-binding transcription factor activity"/>
    <property type="evidence" value="ECO:0007669"/>
    <property type="project" value="InterPro"/>
</dbReference>
<dbReference type="SMART" id="SM00342">
    <property type="entry name" value="HTH_ARAC"/>
    <property type="match status" value="1"/>
</dbReference>
<keyword evidence="3" id="KW-0808">Transferase</keyword>
<evidence type="ECO:0000256" key="2">
    <source>
        <dbReference type="ARBA" id="ARBA00022603"/>
    </source>
</evidence>
<reference evidence="13 14" key="1">
    <citation type="journal article" date="2015" name="Genome Announc.">
        <title>Expanding the biotechnology potential of lactobacilli through comparative genomics of 213 strains and associated genera.</title>
        <authorList>
            <person name="Sun Z."/>
            <person name="Harris H.M."/>
            <person name="McCann A."/>
            <person name="Guo C."/>
            <person name="Argimon S."/>
            <person name="Zhang W."/>
            <person name="Yang X."/>
            <person name="Jeffery I.B."/>
            <person name="Cooney J.C."/>
            <person name="Kagawa T.F."/>
            <person name="Liu W."/>
            <person name="Song Y."/>
            <person name="Salvetti E."/>
            <person name="Wrobel A."/>
            <person name="Rasinkangas P."/>
            <person name="Parkhill J."/>
            <person name="Rea M.C."/>
            <person name="O'Sullivan O."/>
            <person name="Ritari J."/>
            <person name="Douillard F.P."/>
            <person name="Paul Ross R."/>
            <person name="Yang R."/>
            <person name="Briner A.E."/>
            <person name="Felis G.E."/>
            <person name="de Vos W.M."/>
            <person name="Barrangou R."/>
            <person name="Klaenhammer T.R."/>
            <person name="Caufield P.W."/>
            <person name="Cui Y."/>
            <person name="Zhang H."/>
            <person name="O'Toole P.W."/>
        </authorList>
    </citation>
    <scope>NUCLEOTIDE SEQUENCE [LARGE SCALE GENOMIC DNA]</scope>
    <source>
        <strain evidence="13 14">DSM 20183</strain>
    </source>
</reference>
<dbReference type="InterPro" id="IPR009057">
    <property type="entry name" value="Homeodomain-like_sf"/>
</dbReference>
<dbReference type="GO" id="GO:0008270">
    <property type="term" value="F:zinc ion binding"/>
    <property type="evidence" value="ECO:0007669"/>
    <property type="project" value="InterPro"/>
</dbReference>
<dbReference type="AlphaFoldDB" id="A0A0R1JBT1"/>
<dbReference type="EMBL" id="AZDG01000002">
    <property type="protein sequence ID" value="KRK65530.1"/>
    <property type="molecule type" value="Genomic_DNA"/>
</dbReference>
<dbReference type="Pfam" id="PF02805">
    <property type="entry name" value="Ada_Zn_binding"/>
    <property type="match status" value="1"/>
</dbReference>
<dbReference type="Gene3D" id="1.10.10.60">
    <property type="entry name" value="Homeodomain-like"/>
    <property type="match status" value="2"/>
</dbReference>
<keyword evidence="7" id="KW-0805">Transcription regulation</keyword>
<dbReference type="PIRSF" id="PIRSF000408">
    <property type="entry name" value="Alkyltransferas_AdaA"/>
    <property type="match status" value="1"/>
</dbReference>
<dbReference type="Proteomes" id="UP000050929">
    <property type="component" value="Unassembled WGS sequence"/>
</dbReference>
<name>A0A0R1JBT1_9LACO</name>
<dbReference type="STRING" id="1423811.FC72_GL001000"/>
<keyword evidence="8" id="KW-0238">DNA-binding</keyword>
<comment type="caution">
    <text evidence="13">The sequence shown here is derived from an EMBL/GenBank/DDBJ whole genome shotgun (WGS) entry which is preliminary data.</text>
</comment>
<evidence type="ECO:0000256" key="1">
    <source>
        <dbReference type="ARBA" id="ARBA00001947"/>
    </source>
</evidence>
<dbReference type="InterPro" id="IPR020449">
    <property type="entry name" value="Tscrpt_reg_AraC-type_HTH"/>
</dbReference>
<dbReference type="GO" id="GO:0043565">
    <property type="term" value="F:sequence-specific DNA binding"/>
    <property type="evidence" value="ECO:0007669"/>
    <property type="project" value="InterPro"/>
</dbReference>
<dbReference type="SUPFAM" id="SSF57884">
    <property type="entry name" value="Ada DNA repair protein, N-terminal domain (N-Ada 10)"/>
    <property type="match status" value="1"/>
</dbReference>
<keyword evidence="11" id="KW-0234">DNA repair</keyword>
<evidence type="ECO:0000256" key="4">
    <source>
        <dbReference type="ARBA" id="ARBA00022723"/>
    </source>
</evidence>
<dbReference type="GO" id="GO:0032259">
    <property type="term" value="P:methylation"/>
    <property type="evidence" value="ECO:0007669"/>
    <property type="project" value="UniProtKB-KW"/>
</dbReference>
<proteinExistence type="predicted"/>
<dbReference type="InterPro" id="IPR035451">
    <property type="entry name" value="Ada-like_dom_sf"/>
</dbReference>